<dbReference type="InterPro" id="IPR050612">
    <property type="entry name" value="Prok_Mopterin_Oxidored"/>
</dbReference>
<comment type="caution">
    <text evidence="7">The sequence shown here is derived from an EMBL/GenBank/DDBJ whole genome shotgun (WGS) entry which is preliminary data.</text>
</comment>
<evidence type="ECO:0000256" key="1">
    <source>
        <dbReference type="ARBA" id="ARBA00010312"/>
    </source>
</evidence>
<evidence type="ECO:0000313" key="7">
    <source>
        <dbReference type="EMBL" id="MBU2872432.1"/>
    </source>
</evidence>
<keyword evidence="2" id="KW-0479">Metal-binding</keyword>
<dbReference type="Pfam" id="PF04879">
    <property type="entry name" value="Molybdop_Fe4S4"/>
    <property type="match status" value="1"/>
</dbReference>
<evidence type="ECO:0000256" key="2">
    <source>
        <dbReference type="ARBA" id="ARBA00022723"/>
    </source>
</evidence>
<reference evidence="7 8" key="1">
    <citation type="submission" date="2021-05" db="EMBL/GenBank/DDBJ databases">
        <title>Draft genomes of bacteria isolated from model marine particles.</title>
        <authorList>
            <person name="Datta M.S."/>
            <person name="Schwartzman J.A."/>
            <person name="Enke T.N."/>
            <person name="Saavedra J."/>
            <person name="Cermak N."/>
            <person name="Cordero O.X."/>
        </authorList>
    </citation>
    <scope>NUCLEOTIDE SEQUENCE [LARGE SCALE GENOMIC DNA]</scope>
    <source>
        <strain evidence="7 8">D2M19</strain>
    </source>
</reference>
<name>A0ABS6A3K1_9GAMM</name>
<dbReference type="RefSeq" id="WP_216006367.1">
    <property type="nucleotide sequence ID" value="NZ_JAHKPV010000001.1"/>
</dbReference>
<protein>
    <submittedName>
        <fullName evidence="7">Molybdopterin-dependent oxidoreductase</fullName>
    </submittedName>
</protein>
<dbReference type="PANTHER" id="PTHR43742:SF2">
    <property type="entry name" value="ASSIMILATORY NITRATE REDUCTASE CATALYTIC SUBUNIT"/>
    <property type="match status" value="1"/>
</dbReference>
<keyword evidence="4" id="KW-0411">Iron-sulfur</keyword>
<organism evidence="7 8">
    <name type="scientific">Marinobacter salexigens</name>
    <dbReference type="NCBI Taxonomy" id="1925763"/>
    <lineage>
        <taxon>Bacteria</taxon>
        <taxon>Pseudomonadati</taxon>
        <taxon>Pseudomonadota</taxon>
        <taxon>Gammaproteobacteria</taxon>
        <taxon>Pseudomonadales</taxon>
        <taxon>Marinobacteraceae</taxon>
        <taxon>Marinobacter</taxon>
    </lineage>
</organism>
<dbReference type="PROSITE" id="PS51669">
    <property type="entry name" value="4FE4S_MOW_BIS_MGD"/>
    <property type="match status" value="1"/>
</dbReference>
<dbReference type="InterPro" id="IPR006656">
    <property type="entry name" value="Mopterin_OxRdtase"/>
</dbReference>
<dbReference type="SMART" id="SM00926">
    <property type="entry name" value="Molybdop_Fe4S4"/>
    <property type="match status" value="1"/>
</dbReference>
<keyword evidence="8" id="KW-1185">Reference proteome</keyword>
<dbReference type="Pfam" id="PF00384">
    <property type="entry name" value="Molybdopterin"/>
    <property type="match status" value="1"/>
</dbReference>
<dbReference type="PANTHER" id="PTHR43742">
    <property type="entry name" value="TRIMETHYLAMINE-N-OXIDE REDUCTASE"/>
    <property type="match status" value="1"/>
</dbReference>
<sequence>MKNGTHYRTCHLCEAMCGVAIEVKAGKIASIRGDNKDPLSRGHICPKAVALQDLHEDPERLRKPVRKTPTGWQEIEWDEAFTTVAEKLHSTRSTHGRNSIGVYLGNPNVHNHGSLIATMPFLRAIGSQNRFSATSNDQLPHMLASLEMFGHQVLFPIPDIDNTDLFICIGGNPMASNGSLMTVPDFRGRLKALKQRGGKMIVVDPRRTETAQLAEEFHFIRPGTDAFLLMAMVNTLFSDGLVHPGPAEQFIKDLGLLRLAALPFTPEAVAETTGIAAASIRDLAHQLANTPKAALYTRMGTSTQTFGSIATWLAYCLNILTGKLDNVGGVMFTQPAIDLIALGAMSGQRGHFGKRHSRVKGLPEFAGEYPASTMADEILTPGEGQIRAFVTVAGNPVLSSPNGRRLDEALSGLDFMVSVDYYINETTRHADIILPPTAALERSHYDIVFNMLAVRNVSKYSEALFDAGTDSRHDWQILLELAHRLEKLRKGNKLPLRSELGWQAFKRVGPDSLVDLLLRTGPYGVDTSRVRGVLEPTTSLILNLLPKHHPLKGLAKLSSLNPQWKELPKGLSLKRLKENPSGVDLGALRPALANRLFTRDGKINLAPRRYLKDVERLHRQLSAPASTGELLLIGRRHVRTNNSWMHNSHRLVKGKDRCTLLVNPDDANRLGLQAGCDAEIRAENRCILLPVEITSDMMPGVVSIPHGWGHDRDGTQQTTASAHAGASINDVLSDQHIDPVAGTSVLNGQPVTVKVSQSIQPSTSARTTQGEQHASMATVEPD</sequence>
<dbReference type="InterPro" id="IPR006657">
    <property type="entry name" value="MoPterin_dinucl-bd_dom"/>
</dbReference>
<feature type="region of interest" description="Disordered" evidence="5">
    <location>
        <begin position="756"/>
        <end position="782"/>
    </location>
</feature>
<dbReference type="Proteomes" id="UP000753376">
    <property type="component" value="Unassembled WGS sequence"/>
</dbReference>
<feature type="compositionally biased region" description="Polar residues" evidence="5">
    <location>
        <begin position="756"/>
        <end position="772"/>
    </location>
</feature>
<feature type="domain" description="4Fe-4S Mo/W bis-MGD-type" evidence="6">
    <location>
        <begin position="3"/>
        <end position="59"/>
    </location>
</feature>
<dbReference type="InterPro" id="IPR006963">
    <property type="entry name" value="Mopterin_OxRdtase_4Fe-4S_dom"/>
</dbReference>
<proteinExistence type="inferred from homology"/>
<evidence type="ECO:0000259" key="6">
    <source>
        <dbReference type="PROSITE" id="PS51669"/>
    </source>
</evidence>
<comment type="similarity">
    <text evidence="1">Belongs to the prokaryotic molybdopterin-containing oxidoreductase family.</text>
</comment>
<dbReference type="EMBL" id="JAHKPV010000001">
    <property type="protein sequence ID" value="MBU2872432.1"/>
    <property type="molecule type" value="Genomic_DNA"/>
</dbReference>
<accession>A0ABS6A3K1</accession>
<dbReference type="Pfam" id="PF01568">
    <property type="entry name" value="Molydop_binding"/>
    <property type="match status" value="1"/>
</dbReference>
<evidence type="ECO:0000313" key="8">
    <source>
        <dbReference type="Proteomes" id="UP000753376"/>
    </source>
</evidence>
<evidence type="ECO:0000256" key="3">
    <source>
        <dbReference type="ARBA" id="ARBA00023004"/>
    </source>
</evidence>
<evidence type="ECO:0000256" key="4">
    <source>
        <dbReference type="ARBA" id="ARBA00023014"/>
    </source>
</evidence>
<keyword evidence="3" id="KW-0408">Iron</keyword>
<gene>
    <name evidence="7" type="ORF">KO508_00300</name>
</gene>
<evidence type="ECO:0000256" key="5">
    <source>
        <dbReference type="SAM" id="MobiDB-lite"/>
    </source>
</evidence>